<dbReference type="Pfam" id="PF00353">
    <property type="entry name" value="HemolysinCabind"/>
    <property type="match status" value="1"/>
</dbReference>
<keyword evidence="1" id="KW-0106">Calcium</keyword>
<proteinExistence type="predicted"/>
<evidence type="ECO:0000313" key="2">
    <source>
        <dbReference type="EMBL" id="NIC04219.1"/>
    </source>
</evidence>
<dbReference type="Pfam" id="PF17963">
    <property type="entry name" value="Big_9"/>
    <property type="match status" value="2"/>
</dbReference>
<dbReference type="SUPFAM" id="SSF51120">
    <property type="entry name" value="beta-Roll"/>
    <property type="match status" value="1"/>
</dbReference>
<dbReference type="RefSeq" id="WP_167110534.1">
    <property type="nucleotide sequence ID" value="NZ_JAAQTO010000004.1"/>
</dbReference>
<keyword evidence="3" id="KW-1185">Reference proteome</keyword>
<dbReference type="NCBIfam" id="NF033682">
    <property type="entry name" value="retention_LapA"/>
    <property type="match status" value="1"/>
</dbReference>
<evidence type="ECO:0000313" key="3">
    <source>
        <dbReference type="Proteomes" id="UP001318321"/>
    </source>
</evidence>
<name>A0ABX0PLR7_9GAMM</name>
<sequence>MSIATVLSISGQAWARDASGNLRELRVGDALQEGETVITSNGGDVQLDFGDNLAPTLIEGGEQVVMTQELGVDQPVETSDFAVLDEDVEALLAALDDESIDLLDVLDATAAGAGPGGAADGGHSFVRLVRIAENVDPLAFNFGLNDLGGPPEEQGGAFPLAEVEEPQEPQEPQEPGGIAPTAERFEATLLDMETMNEPGSVASGVLPFTFGSGSGGSVTFAAMDGVVHQVGGETLTFSWNADTNTLQAVSEARAVTVFSIEINPAAGVFTVTQVNSLLHGEGMDEALASLLYTVTSSSGSATGTLQLTIVDDVPQALEDSANTGEDTPITVNVMGNDTAGADGATLTAASLRNPSQGTLSFAANGQVTFTPAPGFKGDTVIDYTITDADGDTASATLTVTVAPDSEPTIAINADSASVDEAGLPSGSAAGDGSHATQGTFVANTGNDGLASLVINGVNVTAGGTVQGEHGTLVVTLVDGSYSWTYTLDGATDGDTTSDSFSLVVTDSDGSTASDSLNIDIVDDMPQAVNDNGGTVTEDSAVTVLSGSVLFNDTLGADGFGSLTWDVSAAQLADIGQYGSLVLKTDGSWSFTLDNSLTAVQALNADAVLDFHFDYTVTDADGDTASATLSLAIQGANDSAEVIVSAQGADSIVHEAGLTSEADTRESASGSFQVSATDGIASVTVGGQSLTLAQLQGYSAGTPSVAISTSMGTLYLTGYSGTATAGTISYLYVLTEAQTHGAADSGTDHSLTDSVSLSVTGVGGSTAEATLTVDIIDDTPSLTSLNLAIGNVAGTYDGIYEFDVGADAQGFLDSFGGGSLIWTGMPAGYELTVTGSSDTSITYTAQSGTFEFFNLTLYANGTYSFELVSPAPVVETEIESLLSAFDSNNFFKEDGKTAYLFTSDVFDGKFAMAVKAYRNGKLEDVNISATDLGVKSNVVQGQQNEVLRFDVRPVEGQGAIGVTTFTFSVSGTAGSSAGDRAKLTVYDVNGATTIYYATLASGDGEFVFNIDPTFNVDYMELAPAGSNSFKIDGVSTSYVTQIYPDDYQLDFELSGSDADGDMATAAFTVSVTTTEDGTYEITGTDSDDVVHGTEGDDTLIGGAGHDSLIGDDGDDVFQWNLGDQGDNAAPAIDTIKDFGFGEDVLDLADLLQNEGVETIDNFIVAAQQGSDTVLYVNHEGGINLDGSNATQVIVLENYSMGEVSSADFLQEMLENGQLHIDQ</sequence>
<dbReference type="InterPro" id="IPR011049">
    <property type="entry name" value="Serralysin-like_metalloprot_C"/>
</dbReference>
<dbReference type="InterPro" id="IPR019960">
    <property type="entry name" value="T1SS_VCA0849"/>
</dbReference>
<dbReference type="InterPro" id="IPR013783">
    <property type="entry name" value="Ig-like_fold"/>
</dbReference>
<reference evidence="2 3" key="1">
    <citation type="submission" date="2020-03" db="EMBL/GenBank/DDBJ databases">
        <title>Identification of Halomonas strains.</title>
        <authorList>
            <person name="Xiao Z."/>
            <person name="Dong F."/>
            <person name="Wang Z."/>
            <person name="Zhao J.-Y."/>
        </authorList>
    </citation>
    <scope>NUCLEOTIDE SEQUENCE [LARGE SCALE GENOMIC DNA]</scope>
    <source>
        <strain evidence="2 3">DX6</strain>
    </source>
</reference>
<dbReference type="Proteomes" id="UP001318321">
    <property type="component" value="Unassembled WGS sequence"/>
</dbReference>
<evidence type="ECO:0000256" key="1">
    <source>
        <dbReference type="ARBA" id="ARBA00022837"/>
    </source>
</evidence>
<dbReference type="InterPro" id="IPR001343">
    <property type="entry name" value="Hemolysn_Ca-bd"/>
</dbReference>
<dbReference type="Gene3D" id="2.60.40.2810">
    <property type="match status" value="1"/>
</dbReference>
<dbReference type="Gene3D" id="2.150.10.10">
    <property type="entry name" value="Serralysin-like metalloprotease, C-terminal"/>
    <property type="match status" value="1"/>
</dbReference>
<dbReference type="NCBIfam" id="TIGR03661">
    <property type="entry name" value="T1SS_VCA0849"/>
    <property type="match status" value="1"/>
</dbReference>
<dbReference type="Gene3D" id="2.60.40.10">
    <property type="entry name" value="Immunoglobulins"/>
    <property type="match status" value="1"/>
</dbReference>
<comment type="caution">
    <text evidence="2">The sequence shown here is derived from an EMBL/GenBank/DDBJ whole genome shotgun (WGS) entry which is preliminary data.</text>
</comment>
<dbReference type="NCBIfam" id="TIGR01965">
    <property type="entry name" value="VCBS_repeat"/>
    <property type="match status" value="1"/>
</dbReference>
<dbReference type="InterPro" id="IPR047777">
    <property type="entry name" value="LapA-like_RM"/>
</dbReference>
<dbReference type="InterPro" id="IPR010221">
    <property type="entry name" value="VCBS_dom"/>
</dbReference>
<organism evidence="2 3">
    <name type="scientific">Billgrantia bachuensis</name>
    <dbReference type="NCBI Taxonomy" id="2717286"/>
    <lineage>
        <taxon>Bacteria</taxon>
        <taxon>Pseudomonadati</taxon>
        <taxon>Pseudomonadota</taxon>
        <taxon>Gammaproteobacteria</taxon>
        <taxon>Oceanospirillales</taxon>
        <taxon>Halomonadaceae</taxon>
        <taxon>Billgrantia</taxon>
    </lineage>
</organism>
<dbReference type="EMBL" id="JAAQTO010000004">
    <property type="protein sequence ID" value="NIC04219.1"/>
    <property type="molecule type" value="Genomic_DNA"/>
</dbReference>
<accession>A0ABX0PLR7</accession>
<protein>
    <submittedName>
        <fullName evidence="2">Retention module-containing protein</fullName>
    </submittedName>
</protein>
<gene>
    <name evidence="2" type="ORF">HBJ55_02090</name>
</gene>